<reference evidence="3" key="1">
    <citation type="submission" date="2016-10" db="EMBL/GenBank/DDBJ databases">
        <authorList>
            <person name="Varghese N."/>
            <person name="Submissions S."/>
        </authorList>
    </citation>
    <scope>NUCLEOTIDE SEQUENCE [LARGE SCALE GENOMIC DNA]</scope>
    <source>
        <strain evidence="3">CGMCC 4.7042</strain>
    </source>
</reference>
<sequence length="78" mass="8893">MTPYERLMAEQIPTGTFGGAQPARRPERPTERHWTALEQLEHRRTLLEALDNWHSDHDPRPLRALPDPPATDTDADAA</sequence>
<dbReference type="EMBL" id="FNHI01000013">
    <property type="protein sequence ID" value="SDM76649.1"/>
    <property type="molecule type" value="Genomic_DNA"/>
</dbReference>
<accession>A0A1G9VWJ8</accession>
<organism evidence="2 3">
    <name type="scientific">Streptomyces wuyuanensis</name>
    <dbReference type="NCBI Taxonomy" id="1196353"/>
    <lineage>
        <taxon>Bacteria</taxon>
        <taxon>Bacillati</taxon>
        <taxon>Actinomycetota</taxon>
        <taxon>Actinomycetes</taxon>
        <taxon>Kitasatosporales</taxon>
        <taxon>Streptomycetaceae</taxon>
        <taxon>Streptomyces</taxon>
    </lineage>
</organism>
<feature type="compositionally biased region" description="Low complexity" evidence="1">
    <location>
        <begin position="62"/>
        <end position="72"/>
    </location>
</feature>
<proteinExistence type="predicted"/>
<dbReference type="Proteomes" id="UP000199063">
    <property type="component" value="Unassembled WGS sequence"/>
</dbReference>
<protein>
    <submittedName>
        <fullName evidence="2">Uncharacterized protein</fullName>
    </submittedName>
</protein>
<dbReference type="STRING" id="1196353.SAMN05444921_11325"/>
<gene>
    <name evidence="2" type="ORF">SAMN05444921_11325</name>
</gene>
<feature type="region of interest" description="Disordered" evidence="1">
    <location>
        <begin position="1"/>
        <end position="29"/>
    </location>
</feature>
<feature type="region of interest" description="Disordered" evidence="1">
    <location>
        <begin position="51"/>
        <end position="78"/>
    </location>
</feature>
<dbReference type="AlphaFoldDB" id="A0A1G9VWJ8"/>
<feature type="compositionally biased region" description="Basic and acidic residues" evidence="1">
    <location>
        <begin position="51"/>
        <end position="61"/>
    </location>
</feature>
<evidence type="ECO:0000313" key="2">
    <source>
        <dbReference type="EMBL" id="SDM76649.1"/>
    </source>
</evidence>
<evidence type="ECO:0000256" key="1">
    <source>
        <dbReference type="SAM" id="MobiDB-lite"/>
    </source>
</evidence>
<evidence type="ECO:0000313" key="3">
    <source>
        <dbReference type="Proteomes" id="UP000199063"/>
    </source>
</evidence>
<name>A0A1G9VWJ8_9ACTN</name>
<keyword evidence="3" id="KW-1185">Reference proteome</keyword>